<dbReference type="Pfam" id="PF03480">
    <property type="entry name" value="DctP"/>
    <property type="match status" value="1"/>
</dbReference>
<keyword evidence="1 2" id="KW-0732">Signal</keyword>
<dbReference type="RefSeq" id="WP_380691791.1">
    <property type="nucleotide sequence ID" value="NZ_JBHRSS010000010.1"/>
</dbReference>
<proteinExistence type="predicted"/>
<dbReference type="PANTHER" id="PTHR33376:SF5">
    <property type="entry name" value="EXTRACYTOPLASMIC SOLUTE RECEPTOR PROTEIN"/>
    <property type="match status" value="1"/>
</dbReference>
<organism evidence="3 4">
    <name type="scientific">Salinisphaera aquimarina</name>
    <dbReference type="NCBI Taxonomy" id="2094031"/>
    <lineage>
        <taxon>Bacteria</taxon>
        <taxon>Pseudomonadati</taxon>
        <taxon>Pseudomonadota</taxon>
        <taxon>Gammaproteobacteria</taxon>
        <taxon>Salinisphaerales</taxon>
        <taxon>Salinisphaeraceae</taxon>
        <taxon>Salinisphaera</taxon>
    </lineage>
</organism>
<gene>
    <name evidence="3" type="primary">dctP</name>
    <name evidence="3" type="ORF">ACFOSU_20110</name>
</gene>
<sequence>MHSKLLSRLGSITAIGAVLAATALLSSGSAFAQDAKTTTWRVQSHWPTASSSYDDSLVRIKNIIEERTEGRLKLKLYPAGALFKAQQTFNAVKRGTIEMGTISPAYAQNQMSLAGIASGLPFAFRNVWEVAYFHKNLGFEDMLREEAAEHGVYYSTDKVYPTEMVVNKPINSYADFKGLKIRSSGALETFLTKAGASASYIPGGELYTALSSGVVDGAHWGAAQGAASMSLYEVAKYHVKPALNIAGTDAFIINQEALDALSEADAKIVRDALDEQFWYRTNEYLYLERLALSKAMANDGVKITTLPPEVQKKLTAVARESWDEMGKRSDKAGEALDKLENMLQQLGYIEAS</sequence>
<dbReference type="InterPro" id="IPR038404">
    <property type="entry name" value="TRAP_DctP_sf"/>
</dbReference>
<comment type="caution">
    <text evidence="3">The sequence shown here is derived from an EMBL/GenBank/DDBJ whole genome shotgun (WGS) entry which is preliminary data.</text>
</comment>
<dbReference type="EMBL" id="JBHRSS010000010">
    <property type="protein sequence ID" value="MFC3106184.1"/>
    <property type="molecule type" value="Genomic_DNA"/>
</dbReference>
<dbReference type="Proteomes" id="UP001595462">
    <property type="component" value="Unassembled WGS sequence"/>
</dbReference>
<dbReference type="InterPro" id="IPR018389">
    <property type="entry name" value="DctP_fam"/>
</dbReference>
<accession>A0ABV7EW99</accession>
<protein>
    <submittedName>
        <fullName evidence="3">TRAP transporter substrate-binding protein DctP</fullName>
    </submittedName>
</protein>
<feature type="chain" id="PRO_5047381024" evidence="2">
    <location>
        <begin position="33"/>
        <end position="352"/>
    </location>
</feature>
<evidence type="ECO:0000313" key="4">
    <source>
        <dbReference type="Proteomes" id="UP001595462"/>
    </source>
</evidence>
<dbReference type="Gene3D" id="3.40.190.170">
    <property type="entry name" value="Bacterial extracellular solute-binding protein, family 7"/>
    <property type="match status" value="1"/>
</dbReference>
<evidence type="ECO:0000313" key="3">
    <source>
        <dbReference type="EMBL" id="MFC3106184.1"/>
    </source>
</evidence>
<evidence type="ECO:0000256" key="2">
    <source>
        <dbReference type="SAM" id="SignalP"/>
    </source>
</evidence>
<reference evidence="4" key="1">
    <citation type="journal article" date="2019" name="Int. J. Syst. Evol. Microbiol.">
        <title>The Global Catalogue of Microorganisms (GCM) 10K type strain sequencing project: providing services to taxonomists for standard genome sequencing and annotation.</title>
        <authorList>
            <consortium name="The Broad Institute Genomics Platform"/>
            <consortium name="The Broad Institute Genome Sequencing Center for Infectious Disease"/>
            <person name="Wu L."/>
            <person name="Ma J."/>
        </authorList>
    </citation>
    <scope>NUCLEOTIDE SEQUENCE [LARGE SCALE GENOMIC DNA]</scope>
    <source>
        <strain evidence="4">KCTC 52640</strain>
    </source>
</reference>
<evidence type="ECO:0000256" key="1">
    <source>
        <dbReference type="ARBA" id="ARBA00022729"/>
    </source>
</evidence>
<dbReference type="PANTHER" id="PTHR33376">
    <property type="match status" value="1"/>
</dbReference>
<dbReference type="NCBIfam" id="NF037995">
    <property type="entry name" value="TRAP_S1"/>
    <property type="match status" value="1"/>
</dbReference>
<feature type="signal peptide" evidence="2">
    <location>
        <begin position="1"/>
        <end position="32"/>
    </location>
</feature>
<keyword evidence="4" id="KW-1185">Reference proteome</keyword>
<name>A0ABV7EW99_9GAMM</name>